<feature type="region of interest" description="Disordered" evidence="9">
    <location>
        <begin position="31"/>
        <end position="96"/>
    </location>
</feature>
<dbReference type="Pfam" id="PF00400">
    <property type="entry name" value="WD40"/>
    <property type="match status" value="6"/>
</dbReference>
<dbReference type="OrthoDB" id="10266330at2759"/>
<dbReference type="InterPro" id="IPR006594">
    <property type="entry name" value="LisH"/>
</dbReference>
<dbReference type="PANTHER" id="PTHR19879">
    <property type="entry name" value="TRANSCRIPTION INITIATION FACTOR TFIID"/>
    <property type="match status" value="1"/>
</dbReference>
<dbReference type="CDD" id="cd08044">
    <property type="entry name" value="TAF5_NTD2"/>
    <property type="match status" value="1"/>
</dbReference>
<keyword evidence="3 8" id="KW-0853">WD repeat</keyword>
<feature type="repeat" description="WD" evidence="8">
    <location>
        <begin position="573"/>
        <end position="614"/>
    </location>
</feature>
<dbReference type="Pfam" id="PF08513">
    <property type="entry name" value="LisH"/>
    <property type="match status" value="1"/>
</dbReference>
<evidence type="ECO:0000256" key="4">
    <source>
        <dbReference type="ARBA" id="ARBA00022737"/>
    </source>
</evidence>
<dbReference type="GO" id="GO:0005669">
    <property type="term" value="C:transcription factor TFIID complex"/>
    <property type="evidence" value="ECO:0007669"/>
    <property type="project" value="TreeGrafter"/>
</dbReference>
<dbReference type="AlphaFoldDB" id="A0A1E3PKV2"/>
<protein>
    <submittedName>
        <fullName evidence="11">WD40 repeat-like protein</fullName>
    </submittedName>
</protein>
<dbReference type="SMART" id="SM00667">
    <property type="entry name" value="LisH"/>
    <property type="match status" value="1"/>
</dbReference>
<dbReference type="InterPro" id="IPR007582">
    <property type="entry name" value="TFIID_NTD2"/>
</dbReference>
<evidence type="ECO:0000256" key="2">
    <source>
        <dbReference type="ARBA" id="ARBA00009435"/>
    </source>
</evidence>
<dbReference type="GO" id="GO:0016251">
    <property type="term" value="F:RNA polymerase II general transcription initiation factor activity"/>
    <property type="evidence" value="ECO:0007669"/>
    <property type="project" value="TreeGrafter"/>
</dbReference>
<dbReference type="InterPro" id="IPR037264">
    <property type="entry name" value="TFIID_NTD2_sf"/>
</dbReference>
<proteinExistence type="inferred from homology"/>
<feature type="repeat" description="WD" evidence="8">
    <location>
        <begin position="447"/>
        <end position="488"/>
    </location>
</feature>
<dbReference type="InterPro" id="IPR015943">
    <property type="entry name" value="WD40/YVTN_repeat-like_dom_sf"/>
</dbReference>
<keyword evidence="12" id="KW-1185">Reference proteome</keyword>
<keyword evidence="7" id="KW-0539">Nucleus</keyword>
<dbReference type="CDD" id="cd00200">
    <property type="entry name" value="WD40"/>
    <property type="match status" value="1"/>
</dbReference>
<dbReference type="PROSITE" id="PS00678">
    <property type="entry name" value="WD_REPEATS_1"/>
    <property type="match status" value="3"/>
</dbReference>
<dbReference type="GO" id="GO:0006367">
    <property type="term" value="P:transcription initiation at RNA polymerase II promoter"/>
    <property type="evidence" value="ECO:0007669"/>
    <property type="project" value="TreeGrafter"/>
</dbReference>
<feature type="compositionally biased region" description="Low complexity" evidence="9">
    <location>
        <begin position="77"/>
        <end position="96"/>
    </location>
</feature>
<feature type="repeat" description="WD" evidence="8">
    <location>
        <begin position="623"/>
        <end position="650"/>
    </location>
</feature>
<evidence type="ECO:0000256" key="5">
    <source>
        <dbReference type="ARBA" id="ARBA00023015"/>
    </source>
</evidence>
<dbReference type="PROSITE" id="PS50294">
    <property type="entry name" value="WD_REPEATS_REGION"/>
    <property type="match status" value="5"/>
</dbReference>
<dbReference type="SMART" id="SM00320">
    <property type="entry name" value="WD40"/>
    <property type="match status" value="6"/>
</dbReference>
<dbReference type="STRING" id="857566.A0A1E3PKV2"/>
<organism evidence="11 12">
    <name type="scientific">Nadsonia fulvescens var. elongata DSM 6958</name>
    <dbReference type="NCBI Taxonomy" id="857566"/>
    <lineage>
        <taxon>Eukaryota</taxon>
        <taxon>Fungi</taxon>
        <taxon>Dikarya</taxon>
        <taxon>Ascomycota</taxon>
        <taxon>Saccharomycotina</taxon>
        <taxon>Dipodascomycetes</taxon>
        <taxon>Dipodascales</taxon>
        <taxon>Dipodascales incertae sedis</taxon>
        <taxon>Nadsonia</taxon>
    </lineage>
</organism>
<comment type="subcellular location">
    <subcellularLocation>
        <location evidence="1">Nucleus</location>
    </subcellularLocation>
</comment>
<feature type="repeat" description="WD" evidence="8">
    <location>
        <begin position="489"/>
        <end position="523"/>
    </location>
</feature>
<evidence type="ECO:0000256" key="6">
    <source>
        <dbReference type="ARBA" id="ARBA00023163"/>
    </source>
</evidence>
<dbReference type="InterPro" id="IPR001680">
    <property type="entry name" value="WD40_rpt"/>
</dbReference>
<dbReference type="EMBL" id="KV454409">
    <property type="protein sequence ID" value="ODQ66045.1"/>
    <property type="molecule type" value="Genomic_DNA"/>
</dbReference>
<dbReference type="SUPFAM" id="SSF160897">
    <property type="entry name" value="Taf5 N-terminal domain-like"/>
    <property type="match status" value="1"/>
</dbReference>
<feature type="repeat" description="WD" evidence="8">
    <location>
        <begin position="531"/>
        <end position="572"/>
    </location>
</feature>
<dbReference type="InterPro" id="IPR036322">
    <property type="entry name" value="WD40_repeat_dom_sf"/>
</dbReference>
<dbReference type="PROSITE" id="PS50082">
    <property type="entry name" value="WD_REPEATS_2"/>
    <property type="match status" value="6"/>
</dbReference>
<dbReference type="PRINTS" id="PR00320">
    <property type="entry name" value="GPROTEINBRPT"/>
</dbReference>
<keyword evidence="6" id="KW-0804">Transcription</keyword>
<feature type="non-terminal residue" evidence="11">
    <location>
        <position position="728"/>
    </location>
</feature>
<evidence type="ECO:0000313" key="11">
    <source>
        <dbReference type="EMBL" id="ODQ66045.1"/>
    </source>
</evidence>
<evidence type="ECO:0000256" key="9">
    <source>
        <dbReference type="SAM" id="MobiDB-lite"/>
    </source>
</evidence>
<dbReference type="Pfam" id="PF04494">
    <property type="entry name" value="TFIID_NTD2"/>
    <property type="match status" value="1"/>
</dbReference>
<keyword evidence="5" id="KW-0805">Transcription regulation</keyword>
<dbReference type="Proteomes" id="UP000095009">
    <property type="component" value="Unassembled WGS sequence"/>
</dbReference>
<feature type="compositionally biased region" description="Polar residues" evidence="9">
    <location>
        <begin position="38"/>
        <end position="72"/>
    </location>
</feature>
<sequence>PTFSQADLNRIVLEYLNKKGYTKTEAMLRMESTRPPGTVSTNTTNPSTGTAGGATSPSVGNNAATGYTQNNERVGFSRSGTPGATGSSSTSQAGSTVTSGMINGVKLSSTANDDPAVYDKAYILLRDWTESSLDLYKPELRRLLYPIFIHSFLDLISKEKSSQAREFFDKYSTDHMILHSDDIKKLSGISLPDHLKENELAKAFRKSKYRLGLSRTTFDLLLYFLHEHETAGGAVIIRLINQYIDTKVIAARPNRSDSENILKPDEGIPDSTIHGQIDKFNSQAIRLGKLPFDPEFEKEVESVLRGRDEVEKLESQQGEIGSTGANTLIEEFEKIKQEINNDSPAREILPLPPYKGADVLALAEKVGDSRAKMILDCSSSEKGFRLPSVCMYTFHNTHDSLNCLEFSDDSTLVAGGFSDSFIKIWSLNGKKLNSVLRNDQPTSSRKLVGHSGPVYGLSFSPDSKYLVSSSEDKTVRLWSLDTYTSLVSYKGHNHPVWDVAFSPFGHYFATASHDQTARLWSLDHIYPLRIFVGHMSDVECVAFHPNGAYVITGSRDKTCRMWDINRGSSVRVMLGHTGPVNCVSVSPDGKWLASAGDDSVVNIWDLSSGKRLKTMTGHGRAPIYSVTWSREGNILVSAGADNSVRVWNVKQSIDDNGTTDMRNVYSDMSGFENFSTADRSDSIVDDIKRKKEIVATSDHMGVYHTKKTPVYKVHFTRRNLCLAGGAFM</sequence>
<comment type="similarity">
    <text evidence="2">Belongs to the WD repeat TAF5 family.</text>
</comment>
<reference evidence="11 12" key="1">
    <citation type="journal article" date="2016" name="Proc. Natl. Acad. Sci. U.S.A.">
        <title>Comparative genomics of biotechnologically important yeasts.</title>
        <authorList>
            <person name="Riley R."/>
            <person name="Haridas S."/>
            <person name="Wolfe K.H."/>
            <person name="Lopes M.R."/>
            <person name="Hittinger C.T."/>
            <person name="Goeker M."/>
            <person name="Salamov A.A."/>
            <person name="Wisecaver J.H."/>
            <person name="Long T.M."/>
            <person name="Calvey C.H."/>
            <person name="Aerts A.L."/>
            <person name="Barry K.W."/>
            <person name="Choi C."/>
            <person name="Clum A."/>
            <person name="Coughlan A.Y."/>
            <person name="Deshpande S."/>
            <person name="Douglass A.P."/>
            <person name="Hanson S.J."/>
            <person name="Klenk H.-P."/>
            <person name="LaButti K.M."/>
            <person name="Lapidus A."/>
            <person name="Lindquist E.A."/>
            <person name="Lipzen A.M."/>
            <person name="Meier-Kolthoff J.P."/>
            <person name="Ohm R.A."/>
            <person name="Otillar R.P."/>
            <person name="Pangilinan J.L."/>
            <person name="Peng Y."/>
            <person name="Rokas A."/>
            <person name="Rosa C.A."/>
            <person name="Scheuner C."/>
            <person name="Sibirny A.A."/>
            <person name="Slot J.C."/>
            <person name="Stielow J.B."/>
            <person name="Sun H."/>
            <person name="Kurtzman C.P."/>
            <person name="Blackwell M."/>
            <person name="Grigoriev I.V."/>
            <person name="Jeffries T.W."/>
        </authorList>
    </citation>
    <scope>NUCLEOTIDE SEQUENCE [LARGE SCALE GENOMIC DNA]</scope>
    <source>
        <strain evidence="11 12">DSM 6958</strain>
    </source>
</reference>
<name>A0A1E3PKV2_9ASCO</name>
<dbReference type="PROSITE" id="PS50896">
    <property type="entry name" value="LISH"/>
    <property type="match status" value="1"/>
</dbReference>
<evidence type="ECO:0000256" key="1">
    <source>
        <dbReference type="ARBA" id="ARBA00004123"/>
    </source>
</evidence>
<dbReference type="Gene3D" id="2.130.10.10">
    <property type="entry name" value="YVTN repeat-like/Quinoprotein amine dehydrogenase"/>
    <property type="match status" value="2"/>
</dbReference>
<keyword evidence="4" id="KW-0677">Repeat</keyword>
<evidence type="ECO:0000313" key="12">
    <source>
        <dbReference type="Proteomes" id="UP000095009"/>
    </source>
</evidence>
<feature type="domain" description="TFIID subunit TAF5 NTD2" evidence="10">
    <location>
        <begin position="113"/>
        <end position="244"/>
    </location>
</feature>
<feature type="repeat" description="WD" evidence="8">
    <location>
        <begin position="394"/>
        <end position="435"/>
    </location>
</feature>
<gene>
    <name evidence="11" type="ORF">NADFUDRAFT_13985</name>
</gene>
<dbReference type="PANTHER" id="PTHR19879:SF1">
    <property type="entry name" value="CANNONBALL-RELATED"/>
    <property type="match status" value="1"/>
</dbReference>
<dbReference type="SUPFAM" id="SSF50978">
    <property type="entry name" value="WD40 repeat-like"/>
    <property type="match status" value="1"/>
</dbReference>
<evidence type="ECO:0000259" key="10">
    <source>
        <dbReference type="Pfam" id="PF04494"/>
    </source>
</evidence>
<accession>A0A1E3PKV2</accession>
<evidence type="ECO:0000256" key="3">
    <source>
        <dbReference type="ARBA" id="ARBA00022574"/>
    </source>
</evidence>
<dbReference type="InterPro" id="IPR019775">
    <property type="entry name" value="WD40_repeat_CS"/>
</dbReference>
<dbReference type="InterPro" id="IPR020472">
    <property type="entry name" value="WD40_PAC1"/>
</dbReference>
<evidence type="ECO:0000256" key="7">
    <source>
        <dbReference type="ARBA" id="ARBA00023242"/>
    </source>
</evidence>
<evidence type="ECO:0000256" key="8">
    <source>
        <dbReference type="PROSITE-ProRule" id="PRU00221"/>
    </source>
</evidence>
<dbReference type="Gene3D" id="1.25.40.500">
    <property type="entry name" value="TFIID subunit TAF5, NTD2 domain"/>
    <property type="match status" value="1"/>
</dbReference>
<feature type="non-terminal residue" evidence="11">
    <location>
        <position position="1"/>
    </location>
</feature>